<organism evidence="2 3">
    <name type="scientific">Neptunitalea lumnitzerae</name>
    <dbReference type="NCBI Taxonomy" id="2965509"/>
    <lineage>
        <taxon>Bacteria</taxon>
        <taxon>Pseudomonadati</taxon>
        <taxon>Bacteroidota</taxon>
        <taxon>Flavobacteriia</taxon>
        <taxon>Flavobacteriales</taxon>
        <taxon>Flavobacteriaceae</taxon>
        <taxon>Neptunitalea</taxon>
    </lineage>
</organism>
<dbReference type="Gene3D" id="2.60.120.10">
    <property type="entry name" value="Jelly Rolls"/>
    <property type="match status" value="1"/>
</dbReference>
<dbReference type="EMBL" id="BRVO01000002">
    <property type="protein sequence ID" value="GLB50018.1"/>
    <property type="molecule type" value="Genomic_DNA"/>
</dbReference>
<dbReference type="PROSITE" id="PS50042">
    <property type="entry name" value="CNMP_BINDING_3"/>
    <property type="match status" value="1"/>
</dbReference>
<evidence type="ECO:0000313" key="2">
    <source>
        <dbReference type="EMBL" id="GLB50018.1"/>
    </source>
</evidence>
<dbReference type="InterPro" id="IPR000595">
    <property type="entry name" value="cNMP-bd_dom"/>
</dbReference>
<dbReference type="RefSeq" id="WP_281765634.1">
    <property type="nucleotide sequence ID" value="NZ_BRVO01000002.1"/>
</dbReference>
<dbReference type="Pfam" id="PF00027">
    <property type="entry name" value="cNMP_binding"/>
    <property type="match status" value="1"/>
</dbReference>
<evidence type="ECO:0000259" key="1">
    <source>
        <dbReference type="PROSITE" id="PS50042"/>
    </source>
</evidence>
<reference evidence="2" key="1">
    <citation type="submission" date="2022-07" db="EMBL/GenBank/DDBJ databases">
        <title>Taxonomy of Novel Oxalotrophic and Methylotrophic Bacteria.</title>
        <authorList>
            <person name="Sahin N."/>
            <person name="Tani A."/>
        </authorList>
    </citation>
    <scope>NUCLEOTIDE SEQUENCE</scope>
    <source>
        <strain evidence="2">Y10</strain>
    </source>
</reference>
<gene>
    <name evidence="2" type="ORF">Y10_23860</name>
</gene>
<comment type="caution">
    <text evidence="2">The sequence shown here is derived from an EMBL/GenBank/DDBJ whole genome shotgun (WGS) entry which is preliminary data.</text>
</comment>
<accession>A0ABQ5MKT5</accession>
<dbReference type="InterPro" id="IPR014710">
    <property type="entry name" value="RmlC-like_jellyroll"/>
</dbReference>
<proteinExistence type="predicted"/>
<dbReference type="InterPro" id="IPR018490">
    <property type="entry name" value="cNMP-bd_dom_sf"/>
</dbReference>
<dbReference type="SUPFAM" id="SSF51206">
    <property type="entry name" value="cAMP-binding domain-like"/>
    <property type="match status" value="1"/>
</dbReference>
<name>A0ABQ5MKT5_9FLAO</name>
<sequence>MSTKFINYISSYIKLTNQELKALEPFCTIITLQKNELLFKEGAVANELYFLNQGAIRLFYNVDGNEKTAFFYLSNQFICAGESYTYQTPSSENFQAIENSEVIIFKRKHIEKLLASFPKFEIIARIAVETELINYQHMVKSFITKSPEERYIQLLQNNKELFQKVPQQYIATYLGVSPETLSRIKKRTLLKIRS</sequence>
<evidence type="ECO:0000313" key="3">
    <source>
        <dbReference type="Proteomes" id="UP001143543"/>
    </source>
</evidence>
<dbReference type="Proteomes" id="UP001143543">
    <property type="component" value="Unassembled WGS sequence"/>
</dbReference>
<protein>
    <submittedName>
        <fullName evidence="2">Crp/Fnr family transcriptional regulator</fullName>
    </submittedName>
</protein>
<dbReference type="CDD" id="cd00038">
    <property type="entry name" value="CAP_ED"/>
    <property type="match status" value="1"/>
</dbReference>
<keyword evidence="3" id="KW-1185">Reference proteome</keyword>
<feature type="domain" description="Cyclic nucleotide-binding" evidence="1">
    <location>
        <begin position="32"/>
        <end position="114"/>
    </location>
</feature>